<keyword evidence="4" id="KW-0378">Hydrolase</keyword>
<dbReference type="STRING" id="1123380.SAMN02745199_0594"/>
<keyword evidence="1" id="KW-0963">Cytoplasm</keyword>
<sequence>MIIAIDYGESKCGYAFGEKFIRKSGTVKRSELNNILKNFKEVVLGFPLSMSGNYSTQSYKVLKYAEKLLRKGFKVFLYDERLTTSMAASFGIKEDDTFSARQIFLDYISNPKVAQEFRLLKELEERKIEVPGKVLYYESLPIKNLKGDVCTKNYSLAYLHMKKGNFVFGNPDTIVEKYDLIITQREDKDKVGKYLKSDGQLLVI</sequence>
<dbReference type="InterPro" id="IPR037027">
    <property type="entry name" value="YqgF/RNaseH-like_dom_sf"/>
</dbReference>
<dbReference type="GO" id="GO:0004518">
    <property type="term" value="F:nuclease activity"/>
    <property type="evidence" value="ECO:0007669"/>
    <property type="project" value="UniProtKB-KW"/>
</dbReference>
<dbReference type="GO" id="GO:0016787">
    <property type="term" value="F:hydrolase activity"/>
    <property type="evidence" value="ECO:0007669"/>
    <property type="project" value="UniProtKB-KW"/>
</dbReference>
<keyword evidence="3" id="KW-0540">Nuclease</keyword>
<dbReference type="OrthoDB" id="44843at2"/>
<organism evidence="6 7">
    <name type="scientific">Thermosipho atlanticus DSM 15807</name>
    <dbReference type="NCBI Taxonomy" id="1123380"/>
    <lineage>
        <taxon>Bacteria</taxon>
        <taxon>Thermotogati</taxon>
        <taxon>Thermotogota</taxon>
        <taxon>Thermotogae</taxon>
        <taxon>Thermotogales</taxon>
        <taxon>Fervidobacteriaceae</taxon>
        <taxon>Thermosipho</taxon>
    </lineage>
</organism>
<dbReference type="RefSeq" id="WP_073072010.1">
    <property type="nucleotide sequence ID" value="NZ_FQXN01000002.1"/>
</dbReference>
<evidence type="ECO:0000313" key="6">
    <source>
        <dbReference type="EMBL" id="SHH29198.1"/>
    </source>
</evidence>
<dbReference type="InterPro" id="IPR012337">
    <property type="entry name" value="RNaseH-like_sf"/>
</dbReference>
<reference evidence="7" key="1">
    <citation type="submission" date="2016-11" db="EMBL/GenBank/DDBJ databases">
        <authorList>
            <person name="Varghese N."/>
            <person name="Submissions S."/>
        </authorList>
    </citation>
    <scope>NUCLEOTIDE SEQUENCE [LARGE SCALE GENOMIC DNA]</scope>
    <source>
        <strain evidence="7">DSM 15807</strain>
    </source>
</reference>
<dbReference type="Proteomes" id="UP000242592">
    <property type="component" value="Unassembled WGS sequence"/>
</dbReference>
<evidence type="ECO:0000313" key="7">
    <source>
        <dbReference type="Proteomes" id="UP000242592"/>
    </source>
</evidence>
<evidence type="ECO:0000256" key="4">
    <source>
        <dbReference type="ARBA" id="ARBA00022801"/>
    </source>
</evidence>
<feature type="domain" description="YqgF/RNase H-like" evidence="5">
    <location>
        <begin position="1"/>
        <end position="87"/>
    </location>
</feature>
<dbReference type="SUPFAM" id="SSF53098">
    <property type="entry name" value="Ribonuclease H-like"/>
    <property type="match status" value="1"/>
</dbReference>
<evidence type="ECO:0000259" key="5">
    <source>
        <dbReference type="SMART" id="SM00732"/>
    </source>
</evidence>
<dbReference type="AlphaFoldDB" id="A0A1M5RT14"/>
<evidence type="ECO:0000256" key="1">
    <source>
        <dbReference type="ARBA" id="ARBA00022490"/>
    </source>
</evidence>
<name>A0A1M5RT14_9BACT</name>
<dbReference type="InterPro" id="IPR006641">
    <property type="entry name" value="YqgF/RNaseH-like_dom"/>
</dbReference>
<protein>
    <submittedName>
        <fullName evidence="6">Putative holliday junction resolvase</fullName>
    </submittedName>
</protein>
<dbReference type="InterPro" id="IPR005227">
    <property type="entry name" value="YqgF"/>
</dbReference>
<keyword evidence="2" id="KW-0690">Ribosome biogenesis</keyword>
<keyword evidence="7" id="KW-1185">Reference proteome</keyword>
<accession>A0A1M5RT14</accession>
<dbReference type="EMBL" id="FQXN01000002">
    <property type="protein sequence ID" value="SHH29198.1"/>
    <property type="molecule type" value="Genomic_DNA"/>
</dbReference>
<dbReference type="Pfam" id="PF03652">
    <property type="entry name" value="RuvX"/>
    <property type="match status" value="1"/>
</dbReference>
<dbReference type="GO" id="GO:0006364">
    <property type="term" value="P:rRNA processing"/>
    <property type="evidence" value="ECO:0007669"/>
    <property type="project" value="InterPro"/>
</dbReference>
<proteinExistence type="predicted"/>
<dbReference type="SMART" id="SM00732">
    <property type="entry name" value="YqgFc"/>
    <property type="match status" value="1"/>
</dbReference>
<dbReference type="Gene3D" id="3.30.420.140">
    <property type="entry name" value="YqgF/RNase H-like domain"/>
    <property type="match status" value="1"/>
</dbReference>
<evidence type="ECO:0000256" key="2">
    <source>
        <dbReference type="ARBA" id="ARBA00022517"/>
    </source>
</evidence>
<evidence type="ECO:0000256" key="3">
    <source>
        <dbReference type="ARBA" id="ARBA00022722"/>
    </source>
</evidence>
<gene>
    <name evidence="6" type="ORF">SAMN02745199_0594</name>
</gene>